<protein>
    <submittedName>
        <fullName evidence="2">Uncharacterized protein</fullName>
    </submittedName>
</protein>
<dbReference type="AlphaFoldDB" id="A0A0E0GUF5"/>
<evidence type="ECO:0000313" key="2">
    <source>
        <dbReference type="EnsemblPlants" id="ONIVA03G37410.1"/>
    </source>
</evidence>
<evidence type="ECO:0000256" key="1">
    <source>
        <dbReference type="SAM" id="MobiDB-lite"/>
    </source>
</evidence>
<accession>A0A0E0GUF5</accession>
<evidence type="ECO:0000313" key="3">
    <source>
        <dbReference type="Proteomes" id="UP000006591"/>
    </source>
</evidence>
<proteinExistence type="predicted"/>
<reference evidence="2" key="1">
    <citation type="submission" date="2015-04" db="UniProtKB">
        <authorList>
            <consortium name="EnsemblPlants"/>
        </authorList>
    </citation>
    <scope>IDENTIFICATION</scope>
    <source>
        <strain evidence="2">SL10</strain>
    </source>
</reference>
<keyword evidence="3" id="KW-1185">Reference proteome</keyword>
<dbReference type="Proteomes" id="UP000006591">
    <property type="component" value="Chromosome 3"/>
</dbReference>
<dbReference type="EnsemblPlants" id="ONIVA03G37410.1">
    <property type="protein sequence ID" value="ONIVA03G37410.1"/>
    <property type="gene ID" value="ONIVA03G37410"/>
</dbReference>
<organism evidence="2">
    <name type="scientific">Oryza nivara</name>
    <name type="common">Indian wild rice</name>
    <name type="synonym">Oryza sativa f. spontanea</name>
    <dbReference type="NCBI Taxonomy" id="4536"/>
    <lineage>
        <taxon>Eukaryota</taxon>
        <taxon>Viridiplantae</taxon>
        <taxon>Streptophyta</taxon>
        <taxon>Embryophyta</taxon>
        <taxon>Tracheophyta</taxon>
        <taxon>Spermatophyta</taxon>
        <taxon>Magnoliopsida</taxon>
        <taxon>Liliopsida</taxon>
        <taxon>Poales</taxon>
        <taxon>Poaceae</taxon>
        <taxon>BOP clade</taxon>
        <taxon>Oryzoideae</taxon>
        <taxon>Oryzeae</taxon>
        <taxon>Oryzinae</taxon>
        <taxon>Oryza</taxon>
    </lineage>
</organism>
<reference evidence="2" key="2">
    <citation type="submission" date="2018-04" db="EMBL/GenBank/DDBJ databases">
        <title>OnivRS2 (Oryza nivara Reference Sequence Version 2).</title>
        <authorList>
            <person name="Zhang J."/>
            <person name="Kudrna D."/>
            <person name="Lee S."/>
            <person name="Talag J."/>
            <person name="Rajasekar S."/>
            <person name="Welchert J."/>
            <person name="Hsing Y.-I."/>
            <person name="Wing R.A."/>
        </authorList>
    </citation>
    <scope>NUCLEOTIDE SEQUENCE [LARGE SCALE GENOMIC DNA]</scope>
    <source>
        <strain evidence="2">SL10</strain>
    </source>
</reference>
<dbReference type="HOGENOM" id="CLU_1952279_0_0_1"/>
<dbReference type="Gramene" id="ONIVA03G37410.1">
    <property type="protein sequence ID" value="ONIVA03G37410.1"/>
    <property type="gene ID" value="ONIVA03G37410"/>
</dbReference>
<name>A0A0E0GUF5_ORYNI</name>
<sequence length="129" mass="14381">MTELMTSEPPVFHPLPVNFLTPCRFPTRCGGEGARRQPSGATATVPFPNSGDEQSFGDGRVPQVEVLAHVSYVLKEFGFCHNEICIDVINLRPYDCKISDRELHFKGCEKGSTYRMGSNIHKEKTGDLH</sequence>
<feature type="region of interest" description="Disordered" evidence="1">
    <location>
        <begin position="31"/>
        <end position="58"/>
    </location>
</feature>